<dbReference type="Gene3D" id="1.20.1280.50">
    <property type="match status" value="1"/>
</dbReference>
<dbReference type="SMART" id="SM00256">
    <property type="entry name" value="FBOX"/>
    <property type="match status" value="1"/>
</dbReference>
<dbReference type="PANTHER" id="PTHR47977">
    <property type="entry name" value="RAS-RELATED PROTEIN RAB"/>
    <property type="match status" value="1"/>
</dbReference>
<evidence type="ECO:0000256" key="1">
    <source>
        <dbReference type="ARBA" id="ARBA00006270"/>
    </source>
</evidence>
<evidence type="ECO:0000313" key="7">
    <source>
        <dbReference type="Proteomes" id="UP000188268"/>
    </source>
</evidence>
<keyword evidence="7" id="KW-1185">Reference proteome</keyword>
<dbReference type="Gramene" id="OMO69659">
    <property type="protein sequence ID" value="OMO69659"/>
    <property type="gene ID" value="CCACVL1_19359"/>
</dbReference>
<dbReference type="InterPro" id="IPR011043">
    <property type="entry name" value="Gal_Oxase/kelch_b-propeller"/>
</dbReference>
<dbReference type="Gene3D" id="3.40.50.300">
    <property type="entry name" value="P-loop containing nucleotide triphosphate hydrolases"/>
    <property type="match status" value="1"/>
</dbReference>
<dbReference type="InterPro" id="IPR017451">
    <property type="entry name" value="F-box-assoc_interact_dom"/>
</dbReference>
<dbReference type="InterPro" id="IPR027417">
    <property type="entry name" value="P-loop_NTPase"/>
</dbReference>
<dbReference type="SMART" id="SM00175">
    <property type="entry name" value="RAB"/>
    <property type="match status" value="1"/>
</dbReference>
<dbReference type="PRINTS" id="PR00449">
    <property type="entry name" value="RASTRNSFRMNG"/>
</dbReference>
<dbReference type="GO" id="GO:0003924">
    <property type="term" value="F:GTPase activity"/>
    <property type="evidence" value="ECO:0007669"/>
    <property type="project" value="InterPro"/>
</dbReference>
<keyword evidence="3" id="KW-0342">GTP-binding</keyword>
<evidence type="ECO:0000313" key="6">
    <source>
        <dbReference type="EMBL" id="OMO69659.1"/>
    </source>
</evidence>
<dbReference type="AlphaFoldDB" id="A0A1R3HH56"/>
<dbReference type="EMBL" id="AWWV01011982">
    <property type="protein sequence ID" value="OMO69659.1"/>
    <property type="molecule type" value="Genomic_DNA"/>
</dbReference>
<dbReference type="CDD" id="cd22157">
    <property type="entry name" value="F-box_AtFBW1-like"/>
    <property type="match status" value="1"/>
</dbReference>
<dbReference type="Pfam" id="PF07734">
    <property type="entry name" value="FBA_1"/>
    <property type="match status" value="1"/>
</dbReference>
<dbReference type="InterPro" id="IPR001810">
    <property type="entry name" value="F-box_dom"/>
</dbReference>
<evidence type="ECO:0000259" key="5">
    <source>
        <dbReference type="PROSITE" id="PS50181"/>
    </source>
</evidence>
<dbReference type="Pfam" id="PF00071">
    <property type="entry name" value="Ras"/>
    <property type="match status" value="1"/>
</dbReference>
<dbReference type="OrthoDB" id="910659at2759"/>
<protein>
    <submittedName>
        <fullName evidence="6">Small GTPase superfamily</fullName>
    </submittedName>
</protein>
<dbReference type="InterPro" id="IPR006527">
    <property type="entry name" value="F-box-assoc_dom_typ1"/>
</dbReference>
<dbReference type="InterPro" id="IPR036047">
    <property type="entry name" value="F-box-like_dom_sf"/>
</dbReference>
<keyword evidence="2" id="KW-0547">Nucleotide-binding</keyword>
<dbReference type="FunFam" id="3.40.50.300:FF:001447">
    <property type="entry name" value="Ras-related protein Rab-1B"/>
    <property type="match status" value="1"/>
</dbReference>
<dbReference type="SMART" id="SM00174">
    <property type="entry name" value="RHO"/>
    <property type="match status" value="1"/>
</dbReference>
<comment type="similarity">
    <text evidence="1">Belongs to the small GTPase superfamily. Rab family.</text>
</comment>
<evidence type="ECO:0000256" key="4">
    <source>
        <dbReference type="ARBA" id="ARBA00037868"/>
    </source>
</evidence>
<feature type="domain" description="F-box" evidence="5">
    <location>
        <begin position="205"/>
        <end position="251"/>
    </location>
</feature>
<dbReference type="SMART" id="SM00173">
    <property type="entry name" value="RAS"/>
    <property type="match status" value="1"/>
</dbReference>
<dbReference type="CDD" id="cd01861">
    <property type="entry name" value="Rab6"/>
    <property type="match status" value="1"/>
</dbReference>
<dbReference type="PROSITE" id="PS51419">
    <property type="entry name" value="RAB"/>
    <property type="match status" value="1"/>
</dbReference>
<accession>A0A1R3HH56</accession>
<organism evidence="6 7">
    <name type="scientific">Corchorus capsularis</name>
    <name type="common">Jute</name>
    <dbReference type="NCBI Taxonomy" id="210143"/>
    <lineage>
        <taxon>Eukaryota</taxon>
        <taxon>Viridiplantae</taxon>
        <taxon>Streptophyta</taxon>
        <taxon>Embryophyta</taxon>
        <taxon>Tracheophyta</taxon>
        <taxon>Spermatophyta</taxon>
        <taxon>Magnoliopsida</taxon>
        <taxon>eudicotyledons</taxon>
        <taxon>Gunneridae</taxon>
        <taxon>Pentapetalae</taxon>
        <taxon>rosids</taxon>
        <taxon>malvids</taxon>
        <taxon>Malvales</taxon>
        <taxon>Malvaceae</taxon>
        <taxon>Grewioideae</taxon>
        <taxon>Apeibeae</taxon>
        <taxon>Corchorus</taxon>
    </lineage>
</organism>
<dbReference type="NCBIfam" id="TIGR01640">
    <property type="entry name" value="F_box_assoc_1"/>
    <property type="match status" value="1"/>
</dbReference>
<proteinExistence type="inferred from homology"/>
<dbReference type="InterPro" id="IPR001806">
    <property type="entry name" value="Small_GTPase"/>
</dbReference>
<dbReference type="GO" id="GO:0005525">
    <property type="term" value="F:GTP binding"/>
    <property type="evidence" value="ECO:0007669"/>
    <property type="project" value="UniProtKB-KW"/>
</dbReference>
<evidence type="ECO:0000256" key="3">
    <source>
        <dbReference type="ARBA" id="ARBA00023134"/>
    </source>
</evidence>
<gene>
    <name evidence="6" type="ORF">CCACVL1_19359</name>
</gene>
<dbReference type="InterPro" id="IPR050227">
    <property type="entry name" value="Rab"/>
</dbReference>
<comment type="caution">
    <text evidence="6">The sequence shown here is derived from an EMBL/GenBank/DDBJ whole genome shotgun (WGS) entry which is preliminary data.</text>
</comment>
<evidence type="ECO:0000256" key="2">
    <source>
        <dbReference type="ARBA" id="ARBA00022741"/>
    </source>
</evidence>
<name>A0A1R3HH56_COCAP</name>
<dbReference type="Proteomes" id="UP000188268">
    <property type="component" value="Unassembled WGS sequence"/>
</dbReference>
<comment type="subcellular location">
    <subcellularLocation>
        <location evidence="4">Endomembrane system</location>
        <topology evidence="4">Lipid-anchor</topology>
    </subcellularLocation>
</comment>
<dbReference type="PROSITE" id="PS50181">
    <property type="entry name" value="FBOX"/>
    <property type="match status" value="1"/>
</dbReference>
<dbReference type="SUPFAM" id="SSF50965">
    <property type="entry name" value="Galactose oxidase, central domain"/>
    <property type="match status" value="1"/>
</dbReference>
<dbReference type="SUPFAM" id="SSF81383">
    <property type="entry name" value="F-box domain"/>
    <property type="match status" value="1"/>
</dbReference>
<sequence length="575" mass="65952">MYDIFDNTCQATIGIDFLSKTMYLEDRTVRLQLWDSAGQERFRSLIPSYIRDSPVAVIVYDVASKQFFLNTSKWIEEVRTERGSDVIVVLSDLVDKRQVSVEGGEAKARDLNVMSIETSAKAGFDIKAFFRKIAIALPGMETLSSTKQEDMVDVNLKSSNTNASQSKQQGVGCYFVSIMGMGCYLVSKRLCFNRGLYVIPSKLEEKIMTDLPEEICMEILERLPVKSLIRFKTVCKSWKSLINSPDFIERHTDRSATNPSKLGIVLEKYSETKKECSLFFHELNFNPISLGETTIIELPITRCKEVKPLSWCRGLLLLGVKCSHNFLLWNPSTRECKEVRDSPYHSCYNSEAISASALGYDFIIKTHKIVLIWRFGRDPNDISVYNLKTNSWTSVEVDEDHEYASFKPSTTVVNGAPHWLVCRRRDRLDVYFGDGDLYYEIEYFDYDMNKFLVVPQPCGDYDSPPRLFDMEGRLCIGCYKCGKVEIWVMMKYGVKESWSRQMIFGDIIPWYPICFAKDIGVSLVAEGKYRCCSYVIYNGKERGTELKFLAADSNIRSRNAFAFVESLISLEPERY</sequence>
<dbReference type="STRING" id="210143.A0A1R3HH56"/>
<dbReference type="Pfam" id="PF00646">
    <property type="entry name" value="F-box"/>
    <property type="match status" value="1"/>
</dbReference>
<reference evidence="6 7" key="1">
    <citation type="submission" date="2013-09" db="EMBL/GenBank/DDBJ databases">
        <title>Corchorus capsularis genome sequencing.</title>
        <authorList>
            <person name="Alam M."/>
            <person name="Haque M.S."/>
            <person name="Islam M.S."/>
            <person name="Emdad E.M."/>
            <person name="Islam M.M."/>
            <person name="Ahmed B."/>
            <person name="Halim A."/>
            <person name="Hossen Q.M.M."/>
            <person name="Hossain M.Z."/>
            <person name="Ahmed R."/>
            <person name="Khan M.M."/>
            <person name="Islam R."/>
            <person name="Rashid M.M."/>
            <person name="Khan S.A."/>
            <person name="Rahman M.S."/>
            <person name="Alam M."/>
        </authorList>
    </citation>
    <scope>NUCLEOTIDE SEQUENCE [LARGE SCALE GENOMIC DNA]</scope>
    <source>
        <strain evidence="7">cv. CVL-1</strain>
        <tissue evidence="6">Whole seedling</tissue>
    </source>
</reference>
<dbReference type="GO" id="GO:0012505">
    <property type="term" value="C:endomembrane system"/>
    <property type="evidence" value="ECO:0007669"/>
    <property type="project" value="UniProtKB-SubCell"/>
</dbReference>
<dbReference type="SUPFAM" id="SSF52540">
    <property type="entry name" value="P-loop containing nucleoside triphosphate hydrolases"/>
    <property type="match status" value="1"/>
</dbReference>
<dbReference type="PROSITE" id="PS51421">
    <property type="entry name" value="RAS"/>
    <property type="match status" value="1"/>
</dbReference>